<accession>A0A562RJ79</accession>
<evidence type="ECO:0000313" key="2">
    <source>
        <dbReference type="Proteomes" id="UP000318431"/>
    </source>
</evidence>
<sequence length="125" mass="14229">MSYVFINYAIKQGGAWVSQTTIFWRHEDVLAFCQQINKDKKRKLLDVLMLLPAELDLAHQWSVVPIKEIYVSKIEDGETDFPLYVTVEDEIVGGHTFGAANDAAASIDYRMLPRVFPANIVKQAR</sequence>
<protein>
    <submittedName>
        <fullName evidence="1">Uncharacterized protein</fullName>
    </submittedName>
</protein>
<dbReference type="AlphaFoldDB" id="A0A562RJ79"/>
<organism evidence="1 2">
    <name type="scientific">Pseudoduganella lurida</name>
    <dbReference type="NCBI Taxonomy" id="1036180"/>
    <lineage>
        <taxon>Bacteria</taxon>
        <taxon>Pseudomonadati</taxon>
        <taxon>Pseudomonadota</taxon>
        <taxon>Betaproteobacteria</taxon>
        <taxon>Burkholderiales</taxon>
        <taxon>Oxalobacteraceae</taxon>
        <taxon>Telluria group</taxon>
        <taxon>Pseudoduganella</taxon>
    </lineage>
</organism>
<dbReference type="Proteomes" id="UP000318431">
    <property type="component" value="Unassembled WGS sequence"/>
</dbReference>
<comment type="caution">
    <text evidence="1">The sequence shown here is derived from an EMBL/GenBank/DDBJ whole genome shotgun (WGS) entry which is preliminary data.</text>
</comment>
<reference evidence="1 2" key="1">
    <citation type="journal article" date="2015" name="Stand. Genomic Sci.">
        <title>Genomic Encyclopedia of Bacterial and Archaeal Type Strains, Phase III: the genomes of soil and plant-associated and newly described type strains.</title>
        <authorList>
            <person name="Whitman W.B."/>
            <person name="Woyke T."/>
            <person name="Klenk H.P."/>
            <person name="Zhou Y."/>
            <person name="Lilburn T.G."/>
            <person name="Beck B.J."/>
            <person name="De Vos P."/>
            <person name="Vandamme P."/>
            <person name="Eisen J.A."/>
            <person name="Garrity G."/>
            <person name="Hugenholtz P."/>
            <person name="Kyrpides N.C."/>
        </authorList>
    </citation>
    <scope>NUCLEOTIDE SEQUENCE [LARGE SCALE GENOMIC DNA]</scope>
    <source>
        <strain evidence="1 2">CGMCC 1.10822</strain>
    </source>
</reference>
<dbReference type="EMBL" id="VLLB01000001">
    <property type="protein sequence ID" value="TWI69127.1"/>
    <property type="molecule type" value="Genomic_DNA"/>
</dbReference>
<keyword evidence="2" id="KW-1185">Reference proteome</keyword>
<proteinExistence type="predicted"/>
<name>A0A562RJ79_9BURK</name>
<gene>
    <name evidence="1" type="ORF">IP91_00193</name>
</gene>
<evidence type="ECO:0000313" key="1">
    <source>
        <dbReference type="EMBL" id="TWI69127.1"/>
    </source>
</evidence>